<dbReference type="OrthoDB" id="3569535at2"/>
<organism evidence="1 2">
    <name type="scientific">Hyphomicrobium sulfonivorans</name>
    <dbReference type="NCBI Taxonomy" id="121290"/>
    <lineage>
        <taxon>Bacteria</taxon>
        <taxon>Pseudomonadati</taxon>
        <taxon>Pseudomonadota</taxon>
        <taxon>Alphaproteobacteria</taxon>
        <taxon>Hyphomicrobiales</taxon>
        <taxon>Hyphomicrobiaceae</taxon>
        <taxon>Hyphomicrobium</taxon>
    </lineage>
</organism>
<dbReference type="Pfam" id="PF21973">
    <property type="entry name" value="DUF6925"/>
    <property type="match status" value="1"/>
</dbReference>
<sequence length="297" mass="32013">MNLAARRQRHSPCIGVCKLDEASGLCLGCARTGDEIGAWAGMGEAARDAIWQQLPERFKALAVRVRLLPSTSDEIQAWVAKTIEQRQGTWVVGPPGAVAEFPCRPDRDITVTIDEDGVTARAPDAIFRLNASDKLRAFAFDDDGPTVIGFPQVRATLSKVSTVTSLGADYDAVDVDHRSETLFDLGVDRRFSRFCVRTGNAELAAKLRGFIGQPWSAMMAGMGMDIIQHSPARVVETAQARIEVFAPIPPPGGKSPDGAHTHFLPQFLATGEEIPSTLELPSYAAPVAIFYPGKSPA</sequence>
<dbReference type="AlphaFoldDB" id="A0A120CTU7"/>
<dbReference type="STRING" id="121290.APY04_2951"/>
<keyword evidence="2" id="KW-1185">Reference proteome</keyword>
<name>A0A120CTU7_HYPSL</name>
<dbReference type="EMBL" id="LMTR01000082">
    <property type="protein sequence ID" value="KWT65202.1"/>
    <property type="molecule type" value="Genomic_DNA"/>
</dbReference>
<gene>
    <name evidence="1" type="ORF">APY04_2951</name>
</gene>
<proteinExistence type="predicted"/>
<dbReference type="InterPro" id="IPR010710">
    <property type="entry name" value="DUF1289"/>
</dbReference>
<dbReference type="Pfam" id="PF06945">
    <property type="entry name" value="DUF1289"/>
    <property type="match status" value="1"/>
</dbReference>
<accession>A0A120CTU7</accession>
<dbReference type="Proteomes" id="UP000059074">
    <property type="component" value="Unassembled WGS sequence"/>
</dbReference>
<dbReference type="PATRIC" id="fig|121290.4.peg.552"/>
<evidence type="ECO:0000313" key="1">
    <source>
        <dbReference type="EMBL" id="KWT65202.1"/>
    </source>
</evidence>
<dbReference type="RefSeq" id="WP_068463821.1">
    <property type="nucleotide sequence ID" value="NZ_LMTR01000082.1"/>
</dbReference>
<protein>
    <recommendedName>
        <fullName evidence="3">DUF1289 domain-containing protein</fullName>
    </recommendedName>
</protein>
<dbReference type="PANTHER" id="PTHR35175">
    <property type="entry name" value="DUF1289 DOMAIN-CONTAINING PROTEIN"/>
    <property type="match status" value="1"/>
</dbReference>
<comment type="caution">
    <text evidence="1">The sequence shown here is derived from an EMBL/GenBank/DDBJ whole genome shotgun (WGS) entry which is preliminary data.</text>
</comment>
<dbReference type="PANTHER" id="PTHR35175:SF2">
    <property type="entry name" value="DUF1289 DOMAIN-CONTAINING PROTEIN"/>
    <property type="match status" value="1"/>
</dbReference>
<evidence type="ECO:0008006" key="3">
    <source>
        <dbReference type="Google" id="ProtNLM"/>
    </source>
</evidence>
<dbReference type="InterPro" id="IPR053838">
    <property type="entry name" value="DUF6925"/>
</dbReference>
<evidence type="ECO:0000313" key="2">
    <source>
        <dbReference type="Proteomes" id="UP000059074"/>
    </source>
</evidence>
<reference evidence="1 2" key="1">
    <citation type="submission" date="2015-10" db="EMBL/GenBank/DDBJ databases">
        <title>Transcriptomic analysis of a linuron degrading triple-species bacterial consortium.</title>
        <authorList>
            <person name="Albers P."/>
        </authorList>
    </citation>
    <scope>NUCLEOTIDE SEQUENCE [LARGE SCALE GENOMIC DNA]</scope>
    <source>
        <strain evidence="1 2">WDL6</strain>
    </source>
</reference>